<dbReference type="AlphaFoldDB" id="A0A0K2UJC1"/>
<dbReference type="EMBL" id="HACA01020972">
    <property type="protein sequence ID" value="CDW38333.1"/>
    <property type="molecule type" value="Transcribed_RNA"/>
</dbReference>
<reference evidence="1" key="1">
    <citation type="submission" date="2014-05" db="EMBL/GenBank/DDBJ databases">
        <authorList>
            <person name="Chronopoulou M."/>
        </authorList>
    </citation>
    <scope>NUCLEOTIDE SEQUENCE</scope>
    <source>
        <tissue evidence="1">Whole organism</tissue>
    </source>
</reference>
<organism evidence="1">
    <name type="scientific">Lepeophtheirus salmonis</name>
    <name type="common">Salmon louse</name>
    <name type="synonym">Caligus salmonis</name>
    <dbReference type="NCBI Taxonomy" id="72036"/>
    <lineage>
        <taxon>Eukaryota</taxon>
        <taxon>Metazoa</taxon>
        <taxon>Ecdysozoa</taxon>
        <taxon>Arthropoda</taxon>
        <taxon>Crustacea</taxon>
        <taxon>Multicrustacea</taxon>
        <taxon>Hexanauplia</taxon>
        <taxon>Copepoda</taxon>
        <taxon>Siphonostomatoida</taxon>
        <taxon>Caligidae</taxon>
        <taxon>Lepeophtheirus</taxon>
    </lineage>
</organism>
<name>A0A0K2UJC1_LEPSM</name>
<protein>
    <submittedName>
        <fullName evidence="1">Uncharacterized protein</fullName>
    </submittedName>
</protein>
<evidence type="ECO:0000313" key="1">
    <source>
        <dbReference type="EMBL" id="CDW38333.1"/>
    </source>
</evidence>
<proteinExistence type="predicted"/>
<feature type="non-terminal residue" evidence="1">
    <location>
        <position position="1"/>
    </location>
</feature>
<accession>A0A0K2UJC1</accession>
<sequence>VLPFNLEADFFNNSFEFSCCCISKTTFHFCDFQCPIEFKNPIRFFQIIFKICSHQGKTKYNNIDRRRD</sequence>